<organism evidence="1 2">
    <name type="scientific">Neisseria meningitidis</name>
    <dbReference type="NCBI Taxonomy" id="487"/>
    <lineage>
        <taxon>Bacteria</taxon>
        <taxon>Pseudomonadati</taxon>
        <taxon>Pseudomonadota</taxon>
        <taxon>Betaproteobacteria</taxon>
        <taxon>Neisseriales</taxon>
        <taxon>Neisseriaceae</taxon>
        <taxon>Neisseria</taxon>
    </lineage>
</organism>
<gene>
    <name evidence="1" type="ORF">ERS514591_02123</name>
</gene>
<evidence type="ECO:0000313" key="1">
    <source>
        <dbReference type="EMBL" id="CWQ20134.1"/>
    </source>
</evidence>
<reference evidence="1 2" key="1">
    <citation type="submission" date="2016-02" db="EMBL/GenBank/DDBJ databases">
        <authorList>
            <consortium name="Pathogen Informatics"/>
        </authorList>
    </citation>
    <scope>NUCLEOTIDE SEQUENCE [LARGE SCALE GENOMIC DNA]</scope>
    <source>
        <strain evidence="1 2">2842STDY5881269</strain>
    </source>
</reference>
<evidence type="ECO:0000313" key="2">
    <source>
        <dbReference type="Proteomes" id="UP000072443"/>
    </source>
</evidence>
<dbReference type="AlphaFoldDB" id="A0AB33U0W2"/>
<dbReference type="Proteomes" id="UP000072443">
    <property type="component" value="Unassembled WGS sequence"/>
</dbReference>
<sequence>MTVEVVSVYEGFCIVGDVVDIAHQKLAQLRAVAHQHQKHRILNVEHVAGKEEGFGVFIIYTLQNTQLSCNISILLEFLKIMFK</sequence>
<name>A0AB33U0W2_NEIME</name>
<proteinExistence type="predicted"/>
<accession>A0AB33U0W2</accession>
<dbReference type="EMBL" id="FEVP01000056">
    <property type="protein sequence ID" value="CWQ20134.1"/>
    <property type="molecule type" value="Genomic_DNA"/>
</dbReference>
<protein>
    <submittedName>
        <fullName evidence="1">Uncharacterized protein</fullName>
    </submittedName>
</protein>
<comment type="caution">
    <text evidence="1">The sequence shown here is derived from an EMBL/GenBank/DDBJ whole genome shotgun (WGS) entry which is preliminary data.</text>
</comment>